<accession>H3KC28</accession>
<dbReference type="InterPro" id="IPR000888">
    <property type="entry name" value="RmlC-like"/>
</dbReference>
<dbReference type="RefSeq" id="WP_008540702.1">
    <property type="nucleotide sequence ID" value="NZ_JH604866.1"/>
</dbReference>
<evidence type="ECO:0000256" key="5">
    <source>
        <dbReference type="PIRSR" id="PIRSR600888-1"/>
    </source>
</evidence>
<dbReference type="GO" id="GO:0019305">
    <property type="term" value="P:dTDP-rhamnose biosynthetic process"/>
    <property type="evidence" value="ECO:0007669"/>
    <property type="project" value="UniProtKB-UniRule"/>
</dbReference>
<dbReference type="PANTHER" id="PTHR21047">
    <property type="entry name" value="DTDP-6-DEOXY-D-GLUCOSE-3,5 EPIMERASE"/>
    <property type="match status" value="1"/>
</dbReference>
<dbReference type="NCBIfam" id="TIGR01221">
    <property type="entry name" value="rmlC"/>
    <property type="match status" value="1"/>
</dbReference>
<comment type="pathway">
    <text evidence="7">Carbohydrate biosynthesis; dTDP-L-rhamnose biosynthesis.</text>
</comment>
<comment type="catalytic activity">
    <reaction evidence="1 7">
        <text>dTDP-4-dehydro-6-deoxy-alpha-D-glucose = dTDP-4-dehydro-beta-L-rhamnose</text>
        <dbReference type="Rhea" id="RHEA:16969"/>
        <dbReference type="ChEBI" id="CHEBI:57649"/>
        <dbReference type="ChEBI" id="CHEBI:62830"/>
        <dbReference type="EC" id="5.1.3.13"/>
    </reaction>
</comment>
<evidence type="ECO:0000256" key="3">
    <source>
        <dbReference type="ARBA" id="ARBA00012098"/>
    </source>
</evidence>
<reference evidence="8 9" key="1">
    <citation type="submission" date="2011-11" db="EMBL/GenBank/DDBJ databases">
        <authorList>
            <person name="Weinstock G."/>
            <person name="Sodergren E."/>
            <person name="Clifton S."/>
            <person name="Fulton L."/>
            <person name="Fulton B."/>
            <person name="Courtney L."/>
            <person name="Fronick C."/>
            <person name="Harrison M."/>
            <person name="Strong C."/>
            <person name="Farmer C."/>
            <person name="Delahaunty K."/>
            <person name="Markovic C."/>
            <person name="Hall O."/>
            <person name="Minx P."/>
            <person name="Tomlinson C."/>
            <person name="Mitreva M."/>
            <person name="Hou S."/>
            <person name="Chen J."/>
            <person name="Wollam A."/>
            <person name="Pepin K.H."/>
            <person name="Johnson M."/>
            <person name="Bhonagiri V."/>
            <person name="Zhang X."/>
            <person name="Suruliraj S."/>
            <person name="Warren W."/>
            <person name="Chinwalla A."/>
            <person name="Mardis E.R."/>
            <person name="Wilson R.K."/>
        </authorList>
    </citation>
    <scope>NUCLEOTIDE SEQUENCE [LARGE SCALE GENOMIC DNA]</scope>
    <source>
        <strain evidence="8 9">YIT 11816</strain>
    </source>
</reference>
<feature type="active site" description="Proton donor" evidence="5">
    <location>
        <position position="131"/>
    </location>
</feature>
<dbReference type="Pfam" id="PF00908">
    <property type="entry name" value="dTDP_sugar_isom"/>
    <property type="match status" value="1"/>
</dbReference>
<feature type="site" description="Participates in a stacking interaction with the thymidine ring of dTDP-4-oxo-6-deoxyglucose" evidence="6">
    <location>
        <position position="137"/>
    </location>
</feature>
<dbReference type="Gene3D" id="2.60.120.10">
    <property type="entry name" value="Jelly Rolls"/>
    <property type="match status" value="1"/>
</dbReference>
<dbReference type="EC" id="5.1.3.13" evidence="3 7"/>
<organism evidence="8 9">
    <name type="scientific">Sutterella parvirubra YIT 11816</name>
    <dbReference type="NCBI Taxonomy" id="762967"/>
    <lineage>
        <taxon>Bacteria</taxon>
        <taxon>Pseudomonadati</taxon>
        <taxon>Pseudomonadota</taxon>
        <taxon>Betaproteobacteria</taxon>
        <taxon>Burkholderiales</taxon>
        <taxon>Sutterellaceae</taxon>
        <taxon>Sutterella</taxon>
    </lineage>
</organism>
<comment type="caution">
    <text evidence="8">The sequence shown here is derived from an EMBL/GenBank/DDBJ whole genome shotgun (WGS) entry which is preliminary data.</text>
</comment>
<dbReference type="HOGENOM" id="CLU_090940_1_1_4"/>
<dbReference type="InterPro" id="IPR014710">
    <property type="entry name" value="RmlC-like_jellyroll"/>
</dbReference>
<dbReference type="OrthoDB" id="9800680at2"/>
<dbReference type="STRING" id="762967.HMPREF9440_00278"/>
<evidence type="ECO:0000313" key="9">
    <source>
        <dbReference type="Proteomes" id="UP000004956"/>
    </source>
</evidence>
<dbReference type="AlphaFoldDB" id="H3KC28"/>
<evidence type="ECO:0000256" key="2">
    <source>
        <dbReference type="ARBA" id="ARBA00001997"/>
    </source>
</evidence>
<evidence type="ECO:0000256" key="7">
    <source>
        <dbReference type="RuleBase" id="RU364069"/>
    </source>
</evidence>
<dbReference type="GO" id="GO:0005829">
    <property type="term" value="C:cytosol"/>
    <property type="evidence" value="ECO:0007669"/>
    <property type="project" value="TreeGrafter"/>
</dbReference>
<dbReference type="GO" id="GO:0008830">
    <property type="term" value="F:dTDP-4-dehydrorhamnose 3,5-epimerase activity"/>
    <property type="evidence" value="ECO:0007669"/>
    <property type="project" value="UniProtKB-UniRule"/>
</dbReference>
<keyword evidence="9" id="KW-1185">Reference proteome</keyword>
<gene>
    <name evidence="8" type="ORF">HMPREF9440_00278</name>
</gene>
<dbReference type="UniPathway" id="UPA00124"/>
<evidence type="ECO:0000313" key="8">
    <source>
        <dbReference type="EMBL" id="EHY32352.1"/>
    </source>
</evidence>
<comment type="similarity">
    <text evidence="7">Belongs to the dTDP-4-dehydrorhamnose 3,5-epimerase family.</text>
</comment>
<evidence type="ECO:0000256" key="6">
    <source>
        <dbReference type="PIRSR" id="PIRSR600888-3"/>
    </source>
</evidence>
<dbReference type="CDD" id="cd00438">
    <property type="entry name" value="cupin_RmlC"/>
    <property type="match status" value="1"/>
</dbReference>
<dbReference type="InterPro" id="IPR011051">
    <property type="entry name" value="RmlC_Cupin_sf"/>
</dbReference>
<protein>
    <recommendedName>
        <fullName evidence="4 7">dTDP-4-dehydrorhamnose 3,5-epimerase</fullName>
        <ecNumber evidence="3 7">5.1.3.13</ecNumber>
    </recommendedName>
    <alternativeName>
        <fullName evidence="7">Thymidine diphospho-4-keto-rhamnose 3,5-epimerase</fullName>
    </alternativeName>
</protein>
<dbReference type="PATRIC" id="fig|762967.3.peg.234"/>
<comment type="subunit">
    <text evidence="7">Homodimer.</text>
</comment>
<dbReference type="SUPFAM" id="SSF51182">
    <property type="entry name" value="RmlC-like cupins"/>
    <property type="match status" value="1"/>
</dbReference>
<dbReference type="PANTHER" id="PTHR21047:SF2">
    <property type="entry name" value="THYMIDINE DIPHOSPHO-4-KETO-RHAMNOSE 3,5-EPIMERASE"/>
    <property type="match status" value="1"/>
</dbReference>
<dbReference type="Proteomes" id="UP000004956">
    <property type="component" value="Unassembled WGS sequence"/>
</dbReference>
<evidence type="ECO:0000256" key="4">
    <source>
        <dbReference type="ARBA" id="ARBA00019595"/>
    </source>
</evidence>
<proteinExistence type="inferred from homology"/>
<dbReference type="GO" id="GO:0000271">
    <property type="term" value="P:polysaccharide biosynthetic process"/>
    <property type="evidence" value="ECO:0007669"/>
    <property type="project" value="TreeGrafter"/>
</dbReference>
<dbReference type="EMBL" id="AFBQ01000034">
    <property type="protein sequence ID" value="EHY32352.1"/>
    <property type="molecule type" value="Genomic_DNA"/>
</dbReference>
<keyword evidence="7" id="KW-0413">Isomerase</keyword>
<comment type="function">
    <text evidence="2 7">Catalyzes the epimerization of the C3' and C5'positions of dTDP-6-deoxy-D-xylo-4-hexulose, forming dTDP-6-deoxy-L-lyxo-4-hexulose.</text>
</comment>
<name>H3KC28_9BURK</name>
<feature type="active site" description="Proton acceptor" evidence="5">
    <location>
        <position position="61"/>
    </location>
</feature>
<evidence type="ECO:0000256" key="1">
    <source>
        <dbReference type="ARBA" id="ARBA00001298"/>
    </source>
</evidence>
<sequence length="187" mass="20639">MPLAANVPSGLRLLEPRRFGDERGWFAELWSDARADACGWPQRFVQDNESFSRRGVLRGLHFQKGEAAQAKLVRAAVGDVLDVCLDLRVGSPTYGQHWTVMLSADVGRQLFIPKGFAHGFIVLSDVALVCYKCDAPYAPEAEGSVNAFDPALGIDWALPQEFIMRSDKDIAAPDWAAYAADPVFRLE</sequence>